<sequence>MRWKVAAPAYMIVVPPFTTQQVPMTHKPLPAGIPLKFVPVLRCPQTCRFAASGGFHRLVIDHTQYSLVFTNGGPEPVTIERNVRFGYIVVTDSTPTFTFSISADSVEERSHFIFAASLTAQEMDTQLPATIESFFPFEEAINMRAITQPKLPAPSLLLSADEIIQLVSFAPNLTPGQIVALTTVIRQHIIRFQNTGTVANETE</sequence>
<protein>
    <submittedName>
        <fullName evidence="1">Uncharacterized protein</fullName>
    </submittedName>
</protein>
<organism evidence="1 2">
    <name type="scientific">Ascobolus immersus RN42</name>
    <dbReference type="NCBI Taxonomy" id="1160509"/>
    <lineage>
        <taxon>Eukaryota</taxon>
        <taxon>Fungi</taxon>
        <taxon>Dikarya</taxon>
        <taxon>Ascomycota</taxon>
        <taxon>Pezizomycotina</taxon>
        <taxon>Pezizomycetes</taxon>
        <taxon>Pezizales</taxon>
        <taxon>Ascobolaceae</taxon>
        <taxon>Ascobolus</taxon>
    </lineage>
</organism>
<dbReference type="EMBL" id="ML119689">
    <property type="protein sequence ID" value="RPA80373.1"/>
    <property type="molecule type" value="Genomic_DNA"/>
</dbReference>
<evidence type="ECO:0000313" key="2">
    <source>
        <dbReference type="Proteomes" id="UP000275078"/>
    </source>
</evidence>
<evidence type="ECO:0000313" key="1">
    <source>
        <dbReference type="EMBL" id="RPA80373.1"/>
    </source>
</evidence>
<reference evidence="1 2" key="1">
    <citation type="journal article" date="2018" name="Nat. Ecol. Evol.">
        <title>Pezizomycetes genomes reveal the molecular basis of ectomycorrhizal truffle lifestyle.</title>
        <authorList>
            <person name="Murat C."/>
            <person name="Payen T."/>
            <person name="Noel B."/>
            <person name="Kuo A."/>
            <person name="Morin E."/>
            <person name="Chen J."/>
            <person name="Kohler A."/>
            <person name="Krizsan K."/>
            <person name="Balestrini R."/>
            <person name="Da Silva C."/>
            <person name="Montanini B."/>
            <person name="Hainaut M."/>
            <person name="Levati E."/>
            <person name="Barry K.W."/>
            <person name="Belfiori B."/>
            <person name="Cichocki N."/>
            <person name="Clum A."/>
            <person name="Dockter R.B."/>
            <person name="Fauchery L."/>
            <person name="Guy J."/>
            <person name="Iotti M."/>
            <person name="Le Tacon F."/>
            <person name="Lindquist E.A."/>
            <person name="Lipzen A."/>
            <person name="Malagnac F."/>
            <person name="Mello A."/>
            <person name="Molinier V."/>
            <person name="Miyauchi S."/>
            <person name="Poulain J."/>
            <person name="Riccioni C."/>
            <person name="Rubini A."/>
            <person name="Sitrit Y."/>
            <person name="Splivallo R."/>
            <person name="Traeger S."/>
            <person name="Wang M."/>
            <person name="Zifcakova L."/>
            <person name="Wipf D."/>
            <person name="Zambonelli A."/>
            <person name="Paolocci F."/>
            <person name="Nowrousian M."/>
            <person name="Ottonello S."/>
            <person name="Baldrian P."/>
            <person name="Spatafora J.W."/>
            <person name="Henrissat B."/>
            <person name="Nagy L.G."/>
            <person name="Aury J.M."/>
            <person name="Wincker P."/>
            <person name="Grigoriev I.V."/>
            <person name="Bonfante P."/>
            <person name="Martin F.M."/>
        </authorList>
    </citation>
    <scope>NUCLEOTIDE SEQUENCE [LARGE SCALE GENOMIC DNA]</scope>
    <source>
        <strain evidence="1 2">RN42</strain>
    </source>
</reference>
<accession>A0A3N4I2P9</accession>
<name>A0A3N4I2P9_ASCIM</name>
<keyword evidence="2" id="KW-1185">Reference proteome</keyword>
<dbReference type="AlphaFoldDB" id="A0A3N4I2P9"/>
<gene>
    <name evidence="1" type="ORF">BJ508DRAFT_327486</name>
</gene>
<dbReference type="Proteomes" id="UP000275078">
    <property type="component" value="Unassembled WGS sequence"/>
</dbReference>
<proteinExistence type="predicted"/>